<sequence length="246" mass="26268">MIRRVIFQLSLASAFAVGGVAAAQTQLPDAPSATVHELPPAVPNGPMVVFDTTMGRLTCQFFQKETPVTVENFIGLATGRKDWTDPVTGKKVSGKPFYDGVTFHRVIPGFMIQGGDRLGTGAGDAGFFIDNEVVPSLRFDRPGRLAMANAGPNTNGTQFFITEAAHPELNGSYTIFGQCDDHTVMLAATIARVERNAEDKPTTPVIINKVYIVPEGQTPPPVQPGPQNIIPEGATPQTHPPAQAHP</sequence>
<keyword evidence="2 4" id="KW-0697">Rotamase</keyword>
<dbReference type="InterPro" id="IPR029000">
    <property type="entry name" value="Cyclophilin-like_dom_sf"/>
</dbReference>
<comment type="similarity">
    <text evidence="1 4">Belongs to the cyclophilin-type PPIase family.</text>
</comment>
<dbReference type="PANTHER" id="PTHR45625:SF4">
    <property type="entry name" value="PEPTIDYLPROLYL ISOMERASE DOMAIN AND WD REPEAT-CONTAINING PROTEIN 1"/>
    <property type="match status" value="1"/>
</dbReference>
<accession>A0ABW1ZEX0</accession>
<evidence type="ECO:0000256" key="1">
    <source>
        <dbReference type="ARBA" id="ARBA00007365"/>
    </source>
</evidence>
<dbReference type="PROSITE" id="PS50072">
    <property type="entry name" value="CSA_PPIASE_2"/>
    <property type="match status" value="1"/>
</dbReference>
<dbReference type="InterPro" id="IPR002130">
    <property type="entry name" value="Cyclophilin-type_PPIase_dom"/>
</dbReference>
<dbReference type="Proteomes" id="UP001596391">
    <property type="component" value="Unassembled WGS sequence"/>
</dbReference>
<feature type="chain" id="PRO_5045014110" description="Peptidyl-prolyl cis-trans isomerase" evidence="4">
    <location>
        <begin position="23"/>
        <end position="246"/>
    </location>
</feature>
<dbReference type="EC" id="5.2.1.8" evidence="4"/>
<evidence type="ECO:0000256" key="2">
    <source>
        <dbReference type="ARBA" id="ARBA00023110"/>
    </source>
</evidence>
<comment type="caution">
    <text evidence="7">The sequence shown here is derived from an EMBL/GenBank/DDBJ whole genome shotgun (WGS) entry which is preliminary data.</text>
</comment>
<feature type="region of interest" description="Disordered" evidence="5">
    <location>
        <begin position="216"/>
        <end position="246"/>
    </location>
</feature>
<organism evidence="7 8">
    <name type="scientific">Granulicella cerasi</name>
    <dbReference type="NCBI Taxonomy" id="741063"/>
    <lineage>
        <taxon>Bacteria</taxon>
        <taxon>Pseudomonadati</taxon>
        <taxon>Acidobacteriota</taxon>
        <taxon>Terriglobia</taxon>
        <taxon>Terriglobales</taxon>
        <taxon>Acidobacteriaceae</taxon>
        <taxon>Granulicella</taxon>
    </lineage>
</organism>
<evidence type="ECO:0000313" key="7">
    <source>
        <dbReference type="EMBL" id="MFC6647261.1"/>
    </source>
</evidence>
<dbReference type="RefSeq" id="WP_263370832.1">
    <property type="nucleotide sequence ID" value="NZ_JAGSYD010000002.1"/>
</dbReference>
<comment type="function">
    <text evidence="4">PPIases accelerate the folding of proteins. It catalyzes the cis-trans isomerization of proline imidic peptide bonds in oligopeptides.</text>
</comment>
<comment type="catalytic activity">
    <reaction evidence="4">
        <text>[protein]-peptidylproline (omega=180) = [protein]-peptidylproline (omega=0)</text>
        <dbReference type="Rhea" id="RHEA:16237"/>
        <dbReference type="Rhea" id="RHEA-COMP:10747"/>
        <dbReference type="Rhea" id="RHEA-COMP:10748"/>
        <dbReference type="ChEBI" id="CHEBI:83833"/>
        <dbReference type="ChEBI" id="CHEBI:83834"/>
        <dbReference type="EC" id="5.2.1.8"/>
    </reaction>
</comment>
<evidence type="ECO:0000256" key="5">
    <source>
        <dbReference type="SAM" id="MobiDB-lite"/>
    </source>
</evidence>
<keyword evidence="8" id="KW-1185">Reference proteome</keyword>
<reference evidence="8" key="1">
    <citation type="journal article" date="2019" name="Int. J. Syst. Evol. Microbiol.">
        <title>The Global Catalogue of Microorganisms (GCM) 10K type strain sequencing project: providing services to taxonomists for standard genome sequencing and annotation.</title>
        <authorList>
            <consortium name="The Broad Institute Genomics Platform"/>
            <consortium name="The Broad Institute Genome Sequencing Center for Infectious Disease"/>
            <person name="Wu L."/>
            <person name="Ma J."/>
        </authorList>
    </citation>
    <scope>NUCLEOTIDE SEQUENCE [LARGE SCALE GENOMIC DNA]</scope>
    <source>
        <strain evidence="8">CGMCC 1.16026</strain>
    </source>
</reference>
<protein>
    <recommendedName>
        <fullName evidence="4">Peptidyl-prolyl cis-trans isomerase</fullName>
        <shortName evidence="4">PPIase</shortName>
        <ecNumber evidence="4">5.2.1.8</ecNumber>
    </recommendedName>
</protein>
<proteinExistence type="inferred from homology"/>
<evidence type="ECO:0000256" key="4">
    <source>
        <dbReference type="RuleBase" id="RU363019"/>
    </source>
</evidence>
<evidence type="ECO:0000259" key="6">
    <source>
        <dbReference type="PROSITE" id="PS50072"/>
    </source>
</evidence>
<dbReference type="Pfam" id="PF00160">
    <property type="entry name" value="Pro_isomerase"/>
    <property type="match status" value="1"/>
</dbReference>
<dbReference type="InterPro" id="IPR020892">
    <property type="entry name" value="Cyclophilin-type_PPIase_CS"/>
</dbReference>
<dbReference type="InterPro" id="IPR044666">
    <property type="entry name" value="Cyclophilin_A-like"/>
</dbReference>
<evidence type="ECO:0000313" key="8">
    <source>
        <dbReference type="Proteomes" id="UP001596391"/>
    </source>
</evidence>
<evidence type="ECO:0000256" key="3">
    <source>
        <dbReference type="ARBA" id="ARBA00023235"/>
    </source>
</evidence>
<dbReference type="CDD" id="cd00317">
    <property type="entry name" value="cyclophilin"/>
    <property type="match status" value="1"/>
</dbReference>
<feature type="signal peptide" evidence="4">
    <location>
        <begin position="1"/>
        <end position="22"/>
    </location>
</feature>
<feature type="domain" description="PPIase cyclophilin-type" evidence="6">
    <location>
        <begin position="47"/>
        <end position="212"/>
    </location>
</feature>
<dbReference type="EMBL" id="JBHSWI010000001">
    <property type="protein sequence ID" value="MFC6647261.1"/>
    <property type="molecule type" value="Genomic_DNA"/>
</dbReference>
<keyword evidence="4" id="KW-0732">Signal</keyword>
<dbReference type="GO" id="GO:0003755">
    <property type="term" value="F:peptidyl-prolyl cis-trans isomerase activity"/>
    <property type="evidence" value="ECO:0007669"/>
    <property type="project" value="UniProtKB-EC"/>
</dbReference>
<dbReference type="PROSITE" id="PS00170">
    <property type="entry name" value="CSA_PPIASE_1"/>
    <property type="match status" value="1"/>
</dbReference>
<gene>
    <name evidence="7" type="ORF">ACFQBQ_17125</name>
</gene>
<dbReference type="Gene3D" id="2.40.100.10">
    <property type="entry name" value="Cyclophilin-like"/>
    <property type="match status" value="1"/>
</dbReference>
<dbReference type="PANTHER" id="PTHR45625">
    <property type="entry name" value="PEPTIDYL-PROLYL CIS-TRANS ISOMERASE-RELATED"/>
    <property type="match status" value="1"/>
</dbReference>
<dbReference type="SUPFAM" id="SSF50891">
    <property type="entry name" value="Cyclophilin-like"/>
    <property type="match status" value="1"/>
</dbReference>
<dbReference type="PRINTS" id="PR00153">
    <property type="entry name" value="CSAPPISMRASE"/>
</dbReference>
<keyword evidence="3 4" id="KW-0413">Isomerase</keyword>
<name>A0ABW1ZEX0_9BACT</name>